<dbReference type="GO" id="GO:0009117">
    <property type="term" value="P:nucleotide metabolic process"/>
    <property type="evidence" value="ECO:0007669"/>
    <property type="project" value="UniProtKB-KW"/>
</dbReference>
<comment type="catalytic activity">
    <reaction evidence="6">
        <text>UTP + H2O = UMP + diphosphate + H(+)</text>
        <dbReference type="Rhea" id="RHEA:29395"/>
        <dbReference type="ChEBI" id="CHEBI:15377"/>
        <dbReference type="ChEBI" id="CHEBI:15378"/>
        <dbReference type="ChEBI" id="CHEBI:33019"/>
        <dbReference type="ChEBI" id="CHEBI:46398"/>
        <dbReference type="ChEBI" id="CHEBI:57865"/>
        <dbReference type="EC" id="3.6.1.9"/>
    </reaction>
</comment>
<evidence type="ECO:0000313" key="7">
    <source>
        <dbReference type="EMBL" id="MCU9614015.1"/>
    </source>
</evidence>
<protein>
    <recommendedName>
        <fullName evidence="6">dTTP/UTP pyrophosphatase</fullName>
        <shortName evidence="6">dTTPase/UTPase</shortName>
        <ecNumber evidence="6">3.6.1.9</ecNumber>
    </recommendedName>
    <alternativeName>
        <fullName evidence="6">Nucleoside triphosphate pyrophosphatase</fullName>
    </alternativeName>
    <alternativeName>
        <fullName evidence="6">Nucleotide pyrophosphatase</fullName>
        <shortName evidence="6">Nucleotide PPase</shortName>
    </alternativeName>
</protein>
<keyword evidence="4 6" id="KW-0378">Hydrolase</keyword>
<reference evidence="7" key="1">
    <citation type="submission" date="2022-10" db="EMBL/GenBank/DDBJ databases">
        <title>Description of Fervidibacillus gen. nov. in the family Fervidibacillaceae fam. nov. with two species, Fervidibacillus albus sp. nov., and Fervidibacillus halotolerans sp. nov., isolated from tidal flat sediments.</title>
        <authorList>
            <person name="Kwon K.K."/>
            <person name="Yang S.-H."/>
        </authorList>
    </citation>
    <scope>NUCLEOTIDE SEQUENCE</scope>
    <source>
        <strain evidence="7">JCM 19140</strain>
    </source>
</reference>
<keyword evidence="8" id="KW-1185">Reference proteome</keyword>
<comment type="cofactor">
    <cofactor evidence="1 6">
        <name>a divalent metal cation</name>
        <dbReference type="ChEBI" id="CHEBI:60240"/>
    </cofactor>
</comment>
<keyword evidence="3 6" id="KW-0963">Cytoplasm</keyword>
<proteinExistence type="inferred from homology"/>
<comment type="caution">
    <text evidence="6">Lacks conserved residue(s) required for the propagation of feature annotation.</text>
</comment>
<dbReference type="Proteomes" id="UP001209318">
    <property type="component" value="Unassembled WGS sequence"/>
</dbReference>
<keyword evidence="5 6" id="KW-0546">Nucleotide metabolism</keyword>
<gene>
    <name evidence="7" type="ORF">OEV98_10625</name>
</gene>
<name>A0AAE3ISX8_9BACI</name>
<dbReference type="CDD" id="cd00555">
    <property type="entry name" value="Maf"/>
    <property type="match status" value="1"/>
</dbReference>
<evidence type="ECO:0000256" key="3">
    <source>
        <dbReference type="ARBA" id="ARBA00022490"/>
    </source>
</evidence>
<evidence type="ECO:0000256" key="1">
    <source>
        <dbReference type="ARBA" id="ARBA00001968"/>
    </source>
</evidence>
<evidence type="ECO:0000256" key="5">
    <source>
        <dbReference type="ARBA" id="ARBA00023080"/>
    </source>
</evidence>
<comment type="similarity">
    <text evidence="6">Belongs to the Maf family. YhdE subfamily.</text>
</comment>
<dbReference type="InterPro" id="IPR029001">
    <property type="entry name" value="ITPase-like_fam"/>
</dbReference>
<evidence type="ECO:0000313" key="8">
    <source>
        <dbReference type="Proteomes" id="UP001209318"/>
    </source>
</evidence>
<dbReference type="PANTHER" id="PTHR43213:SF5">
    <property type="entry name" value="BIFUNCTIONAL DTTP_UTP PYROPHOSPHATASE_METHYLTRANSFERASE PROTEIN-RELATED"/>
    <property type="match status" value="1"/>
</dbReference>
<dbReference type="HAMAP" id="MF_00528">
    <property type="entry name" value="Maf"/>
    <property type="match status" value="1"/>
</dbReference>
<dbReference type="Gene3D" id="3.90.950.10">
    <property type="match status" value="1"/>
</dbReference>
<feature type="active site" description="Proton acceptor" evidence="6">
    <location>
        <position position="69"/>
    </location>
</feature>
<dbReference type="InterPro" id="IPR003697">
    <property type="entry name" value="Maf-like"/>
</dbReference>
<evidence type="ECO:0000256" key="4">
    <source>
        <dbReference type="ARBA" id="ARBA00022801"/>
    </source>
</evidence>
<dbReference type="GO" id="GO:0005737">
    <property type="term" value="C:cytoplasm"/>
    <property type="evidence" value="ECO:0007669"/>
    <property type="project" value="UniProtKB-SubCell"/>
</dbReference>
<dbReference type="PIRSF" id="PIRSF006305">
    <property type="entry name" value="Maf"/>
    <property type="match status" value="1"/>
</dbReference>
<sequence>MARLILASSSPRRREILKQVQHNFEIIISDVDETIEEILPPEQVVMTLASKKAHAVAKHYPDAYVIGADTVVYLAPQILGKPANKVAAKQMLVNLSGKTHTVYTGISVIHGSQEETSFVKTDVTFWELSEKEIEHYIQTGEPFDKAGSYGIQGYGATLVKSINGDYFSVVGLPIAKLYRTLQTMGYAFF</sequence>
<dbReference type="GO" id="GO:0047429">
    <property type="term" value="F:nucleoside triphosphate diphosphatase activity"/>
    <property type="evidence" value="ECO:0007669"/>
    <property type="project" value="UniProtKB-EC"/>
</dbReference>
<accession>A0AAE3ISX8</accession>
<dbReference type="FunFam" id="3.90.950.10:FF:000005">
    <property type="entry name" value="7-methyl-GTP pyrophosphatase"/>
    <property type="match status" value="1"/>
</dbReference>
<evidence type="ECO:0000256" key="2">
    <source>
        <dbReference type="ARBA" id="ARBA00004496"/>
    </source>
</evidence>
<dbReference type="NCBIfam" id="TIGR00172">
    <property type="entry name" value="maf"/>
    <property type="match status" value="1"/>
</dbReference>
<dbReference type="SUPFAM" id="SSF52972">
    <property type="entry name" value="ITPase-like"/>
    <property type="match status" value="1"/>
</dbReference>
<feature type="site" description="Important for substrate specificity" evidence="6">
    <location>
        <position position="12"/>
    </location>
</feature>
<comment type="subcellular location">
    <subcellularLocation>
        <location evidence="2 6">Cytoplasm</location>
    </subcellularLocation>
</comment>
<comment type="function">
    <text evidence="6">Nucleoside triphosphate pyrophosphatase that hydrolyzes dTTP and UTP. May have a dual role in cell division arrest and in preventing the incorporation of modified nucleotides into cellular nucleic acids.</text>
</comment>
<dbReference type="EMBL" id="JAOUSF010000003">
    <property type="protein sequence ID" value="MCU9614015.1"/>
    <property type="molecule type" value="Genomic_DNA"/>
</dbReference>
<organism evidence="7 8">
    <name type="scientific">Perspicuibacillus lycopersici</name>
    <dbReference type="NCBI Taxonomy" id="1325689"/>
    <lineage>
        <taxon>Bacteria</taxon>
        <taxon>Bacillati</taxon>
        <taxon>Bacillota</taxon>
        <taxon>Bacilli</taxon>
        <taxon>Bacillales</taxon>
        <taxon>Bacillaceae</taxon>
        <taxon>Perspicuibacillus</taxon>
    </lineage>
</organism>
<comment type="caution">
    <text evidence="7">The sequence shown here is derived from an EMBL/GenBank/DDBJ whole genome shotgun (WGS) entry which is preliminary data.</text>
</comment>
<dbReference type="PANTHER" id="PTHR43213">
    <property type="entry name" value="BIFUNCTIONAL DTTP/UTP PYROPHOSPHATASE/METHYLTRANSFERASE PROTEIN-RELATED"/>
    <property type="match status" value="1"/>
</dbReference>
<comment type="catalytic activity">
    <reaction evidence="6">
        <text>dTTP + H2O = dTMP + diphosphate + H(+)</text>
        <dbReference type="Rhea" id="RHEA:28534"/>
        <dbReference type="ChEBI" id="CHEBI:15377"/>
        <dbReference type="ChEBI" id="CHEBI:15378"/>
        <dbReference type="ChEBI" id="CHEBI:33019"/>
        <dbReference type="ChEBI" id="CHEBI:37568"/>
        <dbReference type="ChEBI" id="CHEBI:63528"/>
        <dbReference type="EC" id="3.6.1.9"/>
    </reaction>
</comment>
<dbReference type="Pfam" id="PF02545">
    <property type="entry name" value="Maf"/>
    <property type="match status" value="1"/>
</dbReference>
<dbReference type="EC" id="3.6.1.9" evidence="6"/>
<evidence type="ECO:0000256" key="6">
    <source>
        <dbReference type="HAMAP-Rule" id="MF_00528"/>
    </source>
</evidence>
<feature type="site" description="Important for substrate specificity" evidence="6">
    <location>
        <position position="70"/>
    </location>
</feature>
<dbReference type="AlphaFoldDB" id="A0AAE3ISX8"/>
<feature type="site" description="Important for substrate specificity" evidence="6">
    <location>
        <position position="152"/>
    </location>
</feature>